<feature type="transmembrane region" description="Helical" evidence="3">
    <location>
        <begin position="214"/>
        <end position="236"/>
    </location>
</feature>
<feature type="transmembrane region" description="Helical" evidence="3">
    <location>
        <begin position="12"/>
        <end position="37"/>
    </location>
</feature>
<reference evidence="5 6" key="1">
    <citation type="submission" date="2020-06" db="EMBL/GenBank/DDBJ databases">
        <title>Metabacillus dokdonensis sp. nov., isolated from the rhizosphere of Elymus tsukushiensis, a plant native to the Dokdo Islands, Republic of Korea.</title>
        <authorList>
            <person name="Lee S.Y."/>
            <person name="Hwang Y.J."/>
            <person name="Son J.S."/>
            <person name="Ghim S.Y."/>
        </authorList>
    </citation>
    <scope>NUCLEOTIDE SEQUENCE [LARGE SCALE GENOMIC DNA]</scope>
    <source>
        <strain evidence="5 6">KUDC1714</strain>
    </source>
</reference>
<dbReference type="InterPro" id="IPR052734">
    <property type="entry name" value="Nod_factor_acetyltransferase"/>
</dbReference>
<feature type="transmembrane region" description="Helical" evidence="3">
    <location>
        <begin position="141"/>
        <end position="161"/>
    </location>
</feature>
<evidence type="ECO:0000313" key="6">
    <source>
        <dbReference type="Proteomes" id="UP000515490"/>
    </source>
</evidence>
<evidence type="ECO:0000256" key="3">
    <source>
        <dbReference type="SAM" id="Phobius"/>
    </source>
</evidence>
<dbReference type="RefSeq" id="WP_185654023.1">
    <property type="nucleotide sequence ID" value="NZ_CP055263.1"/>
</dbReference>
<proteinExistence type="inferred from homology"/>
<evidence type="ECO:0000259" key="4">
    <source>
        <dbReference type="Pfam" id="PF01757"/>
    </source>
</evidence>
<sequence>MNNISKLISNRFWTLLVPYFSAGIFSLFFTFLLQYLGRGNVNLNNQLFGILYGNGEWLVNIPVWFLVCLFCSQVVFCFTYKHIQRFNIFFQTLFYLLLGIIGFIISKIIYLPWGLDIALVSQLFLFIGYKFKEHKIIEKRVRLFSSFTILLTVIFMISILINPPVDMNTREYNNIILFYLGGISGSILVLKCCVLISPVRSVVSALKYIGRDSLIILSFHFVFGFITVGLVYYLFFDKYPSWYINWIFSVLISLLIGVGIKKIPILNILFYGKKYEYSRFYNKKIRYKFINFKRSV</sequence>
<feature type="transmembrane region" description="Helical" evidence="3">
    <location>
        <begin position="57"/>
        <end position="79"/>
    </location>
</feature>
<dbReference type="PANTHER" id="PTHR37312">
    <property type="entry name" value="MEMBRANE-BOUND ACYLTRANSFERASE YKRP-RELATED"/>
    <property type="match status" value="1"/>
</dbReference>
<feature type="transmembrane region" description="Helical" evidence="3">
    <location>
        <begin position="111"/>
        <end position="129"/>
    </location>
</feature>
<dbReference type="PANTHER" id="PTHR37312:SF1">
    <property type="entry name" value="MEMBRANE-BOUND ACYLTRANSFERASE YKRP-RELATED"/>
    <property type="match status" value="1"/>
</dbReference>
<evidence type="ECO:0000256" key="1">
    <source>
        <dbReference type="ARBA" id="ARBA00004370"/>
    </source>
</evidence>
<keyword evidence="5" id="KW-0808">Transferase</keyword>
<name>A0ABX6SCT3_9BACI</name>
<dbReference type="Proteomes" id="UP000515490">
    <property type="component" value="Chromosome"/>
</dbReference>
<dbReference type="Pfam" id="PF01757">
    <property type="entry name" value="Acyl_transf_3"/>
    <property type="match status" value="1"/>
</dbReference>
<feature type="domain" description="Acyltransferase 3" evidence="4">
    <location>
        <begin position="4"/>
        <end position="257"/>
    </location>
</feature>
<keyword evidence="5" id="KW-0012">Acyltransferase</keyword>
<keyword evidence="6" id="KW-1185">Reference proteome</keyword>
<comment type="similarity">
    <text evidence="2">Belongs to the acyltransferase 3 family.</text>
</comment>
<keyword evidence="3" id="KW-0812">Transmembrane</keyword>
<dbReference type="GO" id="GO:0016746">
    <property type="term" value="F:acyltransferase activity"/>
    <property type="evidence" value="ECO:0007669"/>
    <property type="project" value="UniProtKB-KW"/>
</dbReference>
<comment type="subcellular location">
    <subcellularLocation>
        <location evidence="1">Membrane</location>
    </subcellularLocation>
</comment>
<dbReference type="EMBL" id="CP055263">
    <property type="protein sequence ID" value="QNF30785.1"/>
    <property type="molecule type" value="Genomic_DNA"/>
</dbReference>
<evidence type="ECO:0000313" key="5">
    <source>
        <dbReference type="EMBL" id="QNF30785.1"/>
    </source>
</evidence>
<accession>A0ABX6SCT3</accession>
<feature type="transmembrane region" description="Helical" evidence="3">
    <location>
        <begin position="176"/>
        <end position="202"/>
    </location>
</feature>
<dbReference type="InterPro" id="IPR002656">
    <property type="entry name" value="Acyl_transf_3_dom"/>
</dbReference>
<keyword evidence="3" id="KW-1133">Transmembrane helix</keyword>
<gene>
    <name evidence="5" type="ORF">HUW50_00640</name>
</gene>
<evidence type="ECO:0000256" key="2">
    <source>
        <dbReference type="ARBA" id="ARBA00007400"/>
    </source>
</evidence>
<organism evidence="5 6">
    <name type="scientific">Metabacillus elymi</name>
    <dbReference type="NCBI Taxonomy" id="2745198"/>
    <lineage>
        <taxon>Bacteria</taxon>
        <taxon>Bacillati</taxon>
        <taxon>Bacillota</taxon>
        <taxon>Bacilli</taxon>
        <taxon>Bacillales</taxon>
        <taxon>Bacillaceae</taxon>
        <taxon>Metabacillus</taxon>
    </lineage>
</organism>
<feature type="transmembrane region" description="Helical" evidence="3">
    <location>
        <begin position="86"/>
        <end position="105"/>
    </location>
</feature>
<feature type="transmembrane region" description="Helical" evidence="3">
    <location>
        <begin position="242"/>
        <end position="260"/>
    </location>
</feature>
<protein>
    <submittedName>
        <fullName evidence="5">Acyltransferase family protein</fullName>
    </submittedName>
</protein>
<keyword evidence="3" id="KW-0472">Membrane</keyword>